<comment type="caution">
    <text evidence="1">The sequence shown here is derived from an EMBL/GenBank/DDBJ whole genome shotgun (WGS) entry which is preliminary data.</text>
</comment>
<keyword evidence="2" id="KW-1185">Reference proteome</keyword>
<sequence length="201" mass="22662">MWNLLFLSLCELQSTLSLSSSLERSVFVNYWHAGTSYSCLVSVGCEVKFALSLSRTICFRRLLACRNRARCIQLFLKQTSEQGIVKPALQCATIAWINKKRDGASAERLEHACEGRLSVFLRSALRYIKQHAEAEEQTQFAGQAGAVPSLISFRIVFAINLCSQAYYLLFDILWKVFSSLFRFVILLLASLSCTGFPQAPR</sequence>
<evidence type="ECO:0000313" key="2">
    <source>
        <dbReference type="Proteomes" id="UP001162992"/>
    </source>
</evidence>
<protein>
    <submittedName>
        <fullName evidence="1">Uncharacterized protein</fullName>
    </submittedName>
</protein>
<proteinExistence type="predicted"/>
<gene>
    <name evidence="1" type="ORF">O6H91_20G044700</name>
</gene>
<organism evidence="1 2">
    <name type="scientific">Diphasiastrum complanatum</name>
    <name type="common">Issler's clubmoss</name>
    <name type="synonym">Lycopodium complanatum</name>
    <dbReference type="NCBI Taxonomy" id="34168"/>
    <lineage>
        <taxon>Eukaryota</taxon>
        <taxon>Viridiplantae</taxon>
        <taxon>Streptophyta</taxon>
        <taxon>Embryophyta</taxon>
        <taxon>Tracheophyta</taxon>
        <taxon>Lycopodiopsida</taxon>
        <taxon>Lycopodiales</taxon>
        <taxon>Lycopodiaceae</taxon>
        <taxon>Lycopodioideae</taxon>
        <taxon>Diphasiastrum</taxon>
    </lineage>
</organism>
<evidence type="ECO:0000313" key="1">
    <source>
        <dbReference type="EMBL" id="KAJ7519577.1"/>
    </source>
</evidence>
<accession>A0ACC2APV0</accession>
<dbReference type="Proteomes" id="UP001162992">
    <property type="component" value="Chromosome 20"/>
</dbReference>
<dbReference type="EMBL" id="CM055111">
    <property type="protein sequence ID" value="KAJ7519577.1"/>
    <property type="molecule type" value="Genomic_DNA"/>
</dbReference>
<name>A0ACC2APV0_DIPCM</name>
<reference evidence="2" key="1">
    <citation type="journal article" date="2024" name="Proc. Natl. Acad. Sci. U.S.A.">
        <title>Extraordinary preservation of gene collinearity over three hundred million years revealed in homosporous lycophytes.</title>
        <authorList>
            <person name="Li C."/>
            <person name="Wickell D."/>
            <person name="Kuo L.Y."/>
            <person name="Chen X."/>
            <person name="Nie B."/>
            <person name="Liao X."/>
            <person name="Peng D."/>
            <person name="Ji J."/>
            <person name="Jenkins J."/>
            <person name="Williams M."/>
            <person name="Shu S."/>
            <person name="Plott C."/>
            <person name="Barry K."/>
            <person name="Rajasekar S."/>
            <person name="Grimwood J."/>
            <person name="Han X."/>
            <person name="Sun S."/>
            <person name="Hou Z."/>
            <person name="He W."/>
            <person name="Dai G."/>
            <person name="Sun C."/>
            <person name="Schmutz J."/>
            <person name="Leebens-Mack J.H."/>
            <person name="Li F.W."/>
            <person name="Wang L."/>
        </authorList>
    </citation>
    <scope>NUCLEOTIDE SEQUENCE [LARGE SCALE GENOMIC DNA]</scope>
    <source>
        <strain evidence="2">cv. PW_Plant_1</strain>
    </source>
</reference>